<dbReference type="EMBL" id="LWGR01000007">
    <property type="protein sequence ID" value="KZM73312.1"/>
    <property type="molecule type" value="Genomic_DNA"/>
</dbReference>
<reference evidence="1 2" key="1">
    <citation type="submission" date="2016-04" db="EMBL/GenBank/DDBJ databases">
        <authorList>
            <person name="Evans L.H."/>
            <person name="Alamgir A."/>
            <person name="Owens N."/>
            <person name="Weber N.D."/>
            <person name="Virtaneva K."/>
            <person name="Barbian K."/>
            <person name="Babar A."/>
            <person name="Rosenke K."/>
        </authorList>
    </citation>
    <scope>NUCLEOTIDE SEQUENCE [LARGE SCALE GENOMIC DNA]</scope>
    <source>
        <strain evidence="1 2">IFM 0406</strain>
    </source>
</reference>
<dbReference type="Proteomes" id="UP000076512">
    <property type="component" value="Unassembled WGS sequence"/>
</dbReference>
<gene>
    <name evidence="1" type="ORF">AWN90_32135</name>
</gene>
<accession>A0A164MFK9</accession>
<dbReference type="RefSeq" id="WP_067590427.1">
    <property type="nucleotide sequence ID" value="NZ_JABMCZ010000001.1"/>
</dbReference>
<comment type="caution">
    <text evidence="1">The sequence shown here is derived from an EMBL/GenBank/DDBJ whole genome shotgun (WGS) entry which is preliminary data.</text>
</comment>
<name>A0A164MFK9_9NOCA</name>
<proteinExistence type="predicted"/>
<sequence length="142" mass="15843">MTSVLGAYKSAQRLAQRLNRDVHSDDIRVLAERGQLAVADMYLPPDSTEPHAVFAVVDIDRLTVDQVDAVIAARSQGTLDTVNFNEACDLLGWTWEFHVAVHLHKIQPNIVGRYARADVAALTVDTELAEQLRQVREQIPRS</sequence>
<keyword evidence="2" id="KW-1185">Reference proteome</keyword>
<dbReference type="STRING" id="455432.AWN90_32135"/>
<organism evidence="1 2">
    <name type="scientific">Nocardia terpenica</name>
    <dbReference type="NCBI Taxonomy" id="455432"/>
    <lineage>
        <taxon>Bacteria</taxon>
        <taxon>Bacillati</taxon>
        <taxon>Actinomycetota</taxon>
        <taxon>Actinomycetes</taxon>
        <taxon>Mycobacteriales</taxon>
        <taxon>Nocardiaceae</taxon>
        <taxon>Nocardia</taxon>
    </lineage>
</organism>
<protein>
    <submittedName>
        <fullName evidence="1">Uncharacterized protein</fullName>
    </submittedName>
</protein>
<evidence type="ECO:0000313" key="2">
    <source>
        <dbReference type="Proteomes" id="UP000076512"/>
    </source>
</evidence>
<evidence type="ECO:0000313" key="1">
    <source>
        <dbReference type="EMBL" id="KZM73312.1"/>
    </source>
</evidence>
<dbReference type="AlphaFoldDB" id="A0A164MFK9"/>